<dbReference type="EMBL" id="JAPFFI010000009">
    <property type="protein sequence ID" value="KAJ6383107.1"/>
    <property type="molecule type" value="Genomic_DNA"/>
</dbReference>
<keyword evidence="2" id="KW-1185">Reference proteome</keyword>
<gene>
    <name evidence="1" type="ORF">OIU77_031518</name>
</gene>
<sequence>MWMEQLRQRNCAVSEMTRHSMSNFVHPTTRVSDDFKLMYNSFVEPFLSLKLYSGKTEIPYLARRLCTHSDGSIIWGSTLLFEIFFVAPNLTMIMDFPSPVGLQRKTSDKYYVNQGFERVDFSGWLFMFIVCC</sequence>
<proteinExistence type="predicted"/>
<name>A0ABQ9BFP4_9ROSI</name>
<accession>A0ABQ9BFP4</accession>
<reference evidence="1" key="1">
    <citation type="submission" date="2022-10" db="EMBL/GenBank/DDBJ databases">
        <authorList>
            <person name="Hyden B.L."/>
            <person name="Feng K."/>
            <person name="Yates T."/>
            <person name="Jawdy S."/>
            <person name="Smart L.B."/>
            <person name="Muchero W."/>
        </authorList>
    </citation>
    <scope>NUCLEOTIDE SEQUENCE</scope>
    <source>
        <tissue evidence="1">Shoot tip</tissue>
    </source>
</reference>
<comment type="caution">
    <text evidence="1">The sequence shown here is derived from an EMBL/GenBank/DDBJ whole genome shotgun (WGS) entry which is preliminary data.</text>
</comment>
<evidence type="ECO:0000313" key="2">
    <source>
        <dbReference type="Proteomes" id="UP001141253"/>
    </source>
</evidence>
<organism evidence="1 2">
    <name type="scientific">Salix suchowensis</name>
    <dbReference type="NCBI Taxonomy" id="1278906"/>
    <lineage>
        <taxon>Eukaryota</taxon>
        <taxon>Viridiplantae</taxon>
        <taxon>Streptophyta</taxon>
        <taxon>Embryophyta</taxon>
        <taxon>Tracheophyta</taxon>
        <taxon>Spermatophyta</taxon>
        <taxon>Magnoliopsida</taxon>
        <taxon>eudicotyledons</taxon>
        <taxon>Gunneridae</taxon>
        <taxon>Pentapetalae</taxon>
        <taxon>rosids</taxon>
        <taxon>fabids</taxon>
        <taxon>Malpighiales</taxon>
        <taxon>Salicaceae</taxon>
        <taxon>Saliceae</taxon>
        <taxon>Salix</taxon>
    </lineage>
</organism>
<protein>
    <submittedName>
        <fullName evidence="1">Uncharacterized protein</fullName>
    </submittedName>
</protein>
<dbReference type="Proteomes" id="UP001141253">
    <property type="component" value="Chromosome 6"/>
</dbReference>
<reference evidence="1" key="2">
    <citation type="journal article" date="2023" name="Int. J. Mol. Sci.">
        <title>De Novo Assembly and Annotation of 11 Diverse Shrub Willow (Salix) Genomes Reveals Novel Gene Organization in Sex-Linked Regions.</title>
        <authorList>
            <person name="Hyden B."/>
            <person name="Feng K."/>
            <person name="Yates T.B."/>
            <person name="Jawdy S."/>
            <person name="Cereghino C."/>
            <person name="Smart L.B."/>
            <person name="Muchero W."/>
        </authorList>
    </citation>
    <scope>NUCLEOTIDE SEQUENCE</scope>
    <source>
        <tissue evidence="1">Shoot tip</tissue>
    </source>
</reference>
<evidence type="ECO:0000313" key="1">
    <source>
        <dbReference type="EMBL" id="KAJ6383107.1"/>
    </source>
</evidence>